<feature type="region of interest" description="Disordered" evidence="1">
    <location>
        <begin position="505"/>
        <end position="530"/>
    </location>
</feature>
<keyword evidence="4" id="KW-1185">Reference proteome</keyword>
<organism evidence="3 4">
    <name type="scientific">Botryotinia convoluta</name>
    <dbReference type="NCBI Taxonomy" id="54673"/>
    <lineage>
        <taxon>Eukaryota</taxon>
        <taxon>Fungi</taxon>
        <taxon>Dikarya</taxon>
        <taxon>Ascomycota</taxon>
        <taxon>Pezizomycotina</taxon>
        <taxon>Leotiomycetes</taxon>
        <taxon>Helotiales</taxon>
        <taxon>Sclerotiniaceae</taxon>
        <taxon>Botryotinia</taxon>
    </lineage>
</organism>
<dbReference type="AlphaFoldDB" id="A0A4Z1HFS2"/>
<evidence type="ECO:0000259" key="2">
    <source>
        <dbReference type="PROSITE" id="PS50181"/>
    </source>
</evidence>
<dbReference type="InterPro" id="IPR001810">
    <property type="entry name" value="F-box_dom"/>
</dbReference>
<name>A0A4Z1HFS2_9HELO</name>
<dbReference type="EMBL" id="PQXN01000775">
    <property type="protein sequence ID" value="TGO43867.1"/>
    <property type="molecule type" value="Genomic_DNA"/>
</dbReference>
<dbReference type="OrthoDB" id="5422579at2759"/>
<reference evidence="3 4" key="1">
    <citation type="submission" date="2017-12" db="EMBL/GenBank/DDBJ databases">
        <title>Comparative genomics of Botrytis spp.</title>
        <authorList>
            <person name="Valero-Jimenez C.A."/>
            <person name="Tapia P."/>
            <person name="Veloso J."/>
            <person name="Silva-Moreno E."/>
            <person name="Staats M."/>
            <person name="Valdes J.H."/>
            <person name="Van Kan J.A.L."/>
        </authorList>
    </citation>
    <scope>NUCLEOTIDE SEQUENCE [LARGE SCALE GENOMIC DNA]</scope>
    <source>
        <strain evidence="3 4">MUCL11595</strain>
    </source>
</reference>
<evidence type="ECO:0000313" key="4">
    <source>
        <dbReference type="Proteomes" id="UP000297527"/>
    </source>
</evidence>
<gene>
    <name evidence="3" type="ORF">BCON_0777g00020</name>
</gene>
<dbReference type="SUPFAM" id="SSF52047">
    <property type="entry name" value="RNI-like"/>
    <property type="match status" value="1"/>
</dbReference>
<protein>
    <recommendedName>
        <fullName evidence="2">F-box domain-containing protein</fullName>
    </recommendedName>
</protein>
<accession>A0A4Z1HFS2</accession>
<dbReference type="SUPFAM" id="SSF81383">
    <property type="entry name" value="F-box domain"/>
    <property type="match status" value="1"/>
</dbReference>
<feature type="domain" description="F-box" evidence="2">
    <location>
        <begin position="66"/>
        <end position="111"/>
    </location>
</feature>
<evidence type="ECO:0000313" key="3">
    <source>
        <dbReference type="EMBL" id="TGO43867.1"/>
    </source>
</evidence>
<comment type="caution">
    <text evidence="3">The sequence shown here is derived from an EMBL/GenBank/DDBJ whole genome shotgun (WGS) entry which is preliminary data.</text>
</comment>
<dbReference type="Proteomes" id="UP000297527">
    <property type="component" value="Unassembled WGS sequence"/>
</dbReference>
<dbReference type="PROSITE" id="PS50181">
    <property type="entry name" value="FBOX"/>
    <property type="match status" value="1"/>
</dbReference>
<sequence>MTNKRRSSLPAVETLVKEEANKRQRIPIPNIITPIKAVESIDKMENQETIQTASLSSQNLVNTDIDCKKVKLPQEILRMICSYVGPRELSTVRFVSKDFSNAAATYMFRELSFKFEALSFQNLMNIAHSSKLQRHVLKLTCKGQFIASDEWEDYWSPQHTEYHFLHQYELAEALKRLTSLNTIRIDTNRCHTLIEYSLITNGSFDTFWNFLKSALVNLSNLRAMELEPPRFESNIYERERSLTAFSKKEMKKLEKLKDFHLLVNKFLVLKVPALLNCMQNLRSLSLGEASDDEVGLWDDARDFSQLVNPSTVFPSLESLKLKDLYLNEQYFQQFLLNNAHSLRSLKLNNLKIEITKEELKSKEYLKSNSWIRMFYFFAQSLHLEEIELCGSFDTSCSGYWSSKCDCEDGCEDCRSSSLILSLQNFITHVKGSSFPLPHPDEDLRNVDMKKYCFENGFDAYIDTTDPGFYWQPYLVKRGEIRLLEKEPFKPSTFKAFMSWTELVSDSELDDGGEEEEEEEAEEGEDNPTQRAAFDYAMTQIRANRNLWGDEEMDSLMNTLFEGFTEEDEWPVGAATSIESETH</sequence>
<dbReference type="InterPro" id="IPR036047">
    <property type="entry name" value="F-box-like_dom_sf"/>
</dbReference>
<evidence type="ECO:0000256" key="1">
    <source>
        <dbReference type="SAM" id="MobiDB-lite"/>
    </source>
</evidence>
<feature type="compositionally biased region" description="Acidic residues" evidence="1">
    <location>
        <begin position="505"/>
        <end position="525"/>
    </location>
</feature>
<proteinExistence type="predicted"/>
<dbReference type="Pfam" id="PF00646">
    <property type="entry name" value="F-box"/>
    <property type="match status" value="1"/>
</dbReference>